<protein>
    <submittedName>
        <fullName evidence="5">MarR family transcriptional regulator</fullName>
    </submittedName>
</protein>
<evidence type="ECO:0000259" key="4">
    <source>
        <dbReference type="PROSITE" id="PS51118"/>
    </source>
</evidence>
<dbReference type="Gene3D" id="1.10.10.10">
    <property type="entry name" value="Winged helix-like DNA-binding domain superfamily/Winged helix DNA-binding domain"/>
    <property type="match status" value="1"/>
</dbReference>
<dbReference type="AlphaFoldDB" id="A0A2V1N0F9"/>
<keyword evidence="6" id="KW-1185">Reference proteome</keyword>
<dbReference type="PANTHER" id="PTHR33204:SF29">
    <property type="entry name" value="TRANSCRIPTIONAL REGULATOR"/>
    <property type="match status" value="1"/>
</dbReference>
<dbReference type="Pfam" id="PF01638">
    <property type="entry name" value="HxlR"/>
    <property type="match status" value="1"/>
</dbReference>
<evidence type="ECO:0000256" key="1">
    <source>
        <dbReference type="ARBA" id="ARBA00023015"/>
    </source>
</evidence>
<keyword evidence="3" id="KW-0804">Transcription</keyword>
<dbReference type="OrthoDB" id="9791143at2"/>
<dbReference type="EMBL" id="QCXQ01000002">
    <property type="protein sequence ID" value="PWG00552.1"/>
    <property type="molecule type" value="Genomic_DNA"/>
</dbReference>
<evidence type="ECO:0000256" key="2">
    <source>
        <dbReference type="ARBA" id="ARBA00023125"/>
    </source>
</evidence>
<feature type="domain" description="HTH hxlR-type" evidence="4">
    <location>
        <begin position="7"/>
        <end position="106"/>
    </location>
</feature>
<dbReference type="InterPro" id="IPR036390">
    <property type="entry name" value="WH_DNA-bd_sf"/>
</dbReference>
<keyword evidence="2" id="KW-0238">DNA-binding</keyword>
<dbReference type="RefSeq" id="WP_109250497.1">
    <property type="nucleotide sequence ID" value="NZ_QCXQ01000002.1"/>
</dbReference>
<organism evidence="5 6">
    <name type="scientific">Levilactobacillus bambusae</name>
    <dbReference type="NCBI Taxonomy" id="2024736"/>
    <lineage>
        <taxon>Bacteria</taxon>
        <taxon>Bacillati</taxon>
        <taxon>Bacillota</taxon>
        <taxon>Bacilli</taxon>
        <taxon>Lactobacillales</taxon>
        <taxon>Lactobacillaceae</taxon>
        <taxon>Levilactobacillus</taxon>
    </lineage>
</organism>
<sequence>MKKVYQNGVEATLDVIGGKWKPMIICHLAVQPLRTGDLRRAIPGITQKVLTDQLRDLINDGIINRIVLVNTAPCKVEYQLTSYGTSLGDVLMQMSIWGEQRVANLNQDGQDIQLLNGHEGFSKIQGGSSVS</sequence>
<keyword evidence="1" id="KW-0805">Transcription regulation</keyword>
<dbReference type="InterPro" id="IPR036388">
    <property type="entry name" value="WH-like_DNA-bd_sf"/>
</dbReference>
<proteinExistence type="predicted"/>
<reference evidence="5 6" key="1">
    <citation type="journal article" date="2018" name="Int. J. Syst. Evol. Microbiol.">
        <title>Lactobacillus bambusae sp. nov., isolated from a traditional fermented Ma-bamboo shoots of Taiwan.</title>
        <authorList>
            <person name="Wang L.-T."/>
        </authorList>
    </citation>
    <scope>NUCLEOTIDE SEQUENCE [LARGE SCALE GENOMIC DNA]</scope>
    <source>
        <strain evidence="5 6">BS-W1</strain>
    </source>
</reference>
<dbReference type="PANTHER" id="PTHR33204">
    <property type="entry name" value="TRANSCRIPTIONAL REGULATOR, MARR FAMILY"/>
    <property type="match status" value="1"/>
</dbReference>
<dbReference type="InterPro" id="IPR002577">
    <property type="entry name" value="HTH_HxlR"/>
</dbReference>
<name>A0A2V1N0F9_9LACO</name>
<accession>A0A2V1N0F9</accession>
<dbReference type="SUPFAM" id="SSF46785">
    <property type="entry name" value="Winged helix' DNA-binding domain"/>
    <property type="match status" value="1"/>
</dbReference>
<dbReference type="PROSITE" id="PS51118">
    <property type="entry name" value="HTH_HXLR"/>
    <property type="match status" value="1"/>
</dbReference>
<gene>
    <name evidence="5" type="ORF">DCM90_06415</name>
</gene>
<evidence type="ECO:0000313" key="6">
    <source>
        <dbReference type="Proteomes" id="UP000245080"/>
    </source>
</evidence>
<dbReference type="GO" id="GO:0003677">
    <property type="term" value="F:DNA binding"/>
    <property type="evidence" value="ECO:0007669"/>
    <property type="project" value="UniProtKB-KW"/>
</dbReference>
<evidence type="ECO:0000313" key="5">
    <source>
        <dbReference type="EMBL" id="PWG00552.1"/>
    </source>
</evidence>
<evidence type="ECO:0000256" key="3">
    <source>
        <dbReference type="ARBA" id="ARBA00023163"/>
    </source>
</evidence>
<comment type="caution">
    <text evidence="5">The sequence shown here is derived from an EMBL/GenBank/DDBJ whole genome shotgun (WGS) entry which is preliminary data.</text>
</comment>
<dbReference type="Proteomes" id="UP000245080">
    <property type="component" value="Unassembled WGS sequence"/>
</dbReference>